<evidence type="ECO:0000313" key="3">
    <source>
        <dbReference type="EMBL" id="OOF69743.1"/>
    </source>
</evidence>
<evidence type="ECO:0000256" key="1">
    <source>
        <dbReference type="SAM" id="MobiDB-lite"/>
    </source>
</evidence>
<organism evidence="3 4">
    <name type="scientific">Rodentibacter caecimuris</name>
    <dbReference type="NCBI Taxonomy" id="1796644"/>
    <lineage>
        <taxon>Bacteria</taxon>
        <taxon>Pseudomonadati</taxon>
        <taxon>Pseudomonadota</taxon>
        <taxon>Gammaproteobacteria</taxon>
        <taxon>Pasteurellales</taxon>
        <taxon>Pasteurellaceae</taxon>
        <taxon>Rodentibacter</taxon>
    </lineage>
</organism>
<dbReference type="InterPro" id="IPR057580">
    <property type="entry name" value="Deam_C"/>
</dbReference>
<feature type="compositionally biased region" description="Basic and acidic residues" evidence="1">
    <location>
        <begin position="48"/>
        <end position="71"/>
    </location>
</feature>
<feature type="domain" description="Putative cytidine deaminase C-terminal" evidence="2">
    <location>
        <begin position="104"/>
        <end position="242"/>
    </location>
</feature>
<proteinExistence type="predicted"/>
<dbReference type="EMBL" id="MLAA01000023">
    <property type="protein sequence ID" value="OOF69743.1"/>
    <property type="molecule type" value="Genomic_DNA"/>
</dbReference>
<dbReference type="RefSeq" id="WP_077463148.1">
    <property type="nucleotide sequence ID" value="NZ_MLAA01000023.1"/>
</dbReference>
<feature type="region of interest" description="Disordered" evidence="1">
    <location>
        <begin position="48"/>
        <end position="80"/>
    </location>
</feature>
<reference evidence="3 4" key="1">
    <citation type="submission" date="2016-10" db="EMBL/GenBank/DDBJ databases">
        <title>Rodentibacter gen. nov. and new species.</title>
        <authorList>
            <person name="Christensen H."/>
        </authorList>
    </citation>
    <scope>NUCLEOTIDE SEQUENCE [LARGE SCALE GENOMIC DNA]</scope>
    <source>
        <strain evidence="3 4">1998236014</strain>
    </source>
</reference>
<evidence type="ECO:0000313" key="4">
    <source>
        <dbReference type="Proteomes" id="UP000188820"/>
    </source>
</evidence>
<name>A0ABX3KYA0_9PAST</name>
<protein>
    <recommendedName>
        <fullName evidence="2">Putative cytidine deaminase C-terminal domain-containing protein</fullName>
    </recommendedName>
</protein>
<dbReference type="Proteomes" id="UP000188820">
    <property type="component" value="Unassembled WGS sequence"/>
</dbReference>
<gene>
    <name evidence="3" type="ORF">BKG89_05320</name>
</gene>
<comment type="caution">
    <text evidence="3">The sequence shown here is derived from an EMBL/GenBank/DDBJ whole genome shotgun (WGS) entry which is preliminary data.</text>
</comment>
<keyword evidence="4" id="KW-1185">Reference proteome</keyword>
<dbReference type="Pfam" id="PF24241">
    <property type="entry name" value="Deam_C"/>
    <property type="match status" value="1"/>
</dbReference>
<accession>A0ABX3KYA0</accession>
<sequence length="245" mass="26782">MSDFVEQENAKTRAELPQSLHYGTLALGEAEAVGLGGIALKDKLPKLSFSSKDKNYPKTGMDNHQRGKVGDSDYPSGAENNETAIPLKQQLSNEMLKAQGVKFENIDVIAKVDINGKIYVDTNQRARSDKFADPNKPTLIAENVAQKPPLPNGKPYPNSNMENSHAEVGAIQQAYERGGTKGKDMVIQVQGKDVCTYCRQDIALAAEKAGLKSVTIHAIDKETKLPKVYTWSVGQKVIKEKKNGK</sequence>
<evidence type="ECO:0000259" key="2">
    <source>
        <dbReference type="Pfam" id="PF24241"/>
    </source>
</evidence>